<evidence type="ECO:0000256" key="1">
    <source>
        <dbReference type="SAM" id="Phobius"/>
    </source>
</evidence>
<feature type="transmembrane region" description="Helical" evidence="1">
    <location>
        <begin position="40"/>
        <end position="61"/>
    </location>
</feature>
<reference evidence="2" key="1">
    <citation type="submission" date="2022-10" db="EMBL/GenBank/DDBJ databases">
        <title>The complete genomes of actinobacterial strains from the NBC collection.</title>
        <authorList>
            <person name="Joergensen T.S."/>
            <person name="Alvarez Arevalo M."/>
            <person name="Sterndorff E.B."/>
            <person name="Faurdal D."/>
            <person name="Vuksanovic O."/>
            <person name="Mourched A.-S."/>
            <person name="Charusanti P."/>
            <person name="Shaw S."/>
            <person name="Blin K."/>
            <person name="Weber T."/>
        </authorList>
    </citation>
    <scope>NUCLEOTIDE SEQUENCE [LARGE SCALE GENOMIC DNA]</scope>
    <source>
        <strain evidence="2">NBC 01686</strain>
        <plasmid evidence="2">unnamed1</plasmid>
    </source>
</reference>
<evidence type="ECO:0000313" key="2">
    <source>
        <dbReference type="EMBL" id="WUU58412.1"/>
    </source>
</evidence>
<geneLocation type="plasmid" evidence="2">
    <name>unnamed1</name>
</geneLocation>
<sequence length="75" mass="7988">MSNLSLRLAVAAYTEAERLISAAARNIAEARTSDDRGDNNISMIMWIVGIVAFAAIAIAAFKTLGESKLDDMTGL</sequence>
<gene>
    <name evidence="2" type="ORF">OIE82_35120</name>
</gene>
<accession>A0ABZ1YJ65</accession>
<proteinExistence type="predicted"/>
<protein>
    <recommendedName>
        <fullName evidence="3">DUF4244 domain-containing protein</fullName>
    </recommendedName>
</protein>
<organism evidence="2">
    <name type="scientific">Streptomyces althioticus</name>
    <dbReference type="NCBI Taxonomy" id="83380"/>
    <lineage>
        <taxon>Bacteria</taxon>
        <taxon>Bacillati</taxon>
        <taxon>Actinomycetota</taxon>
        <taxon>Actinomycetes</taxon>
        <taxon>Kitasatosporales</taxon>
        <taxon>Streptomycetaceae</taxon>
        <taxon>Streptomyces</taxon>
        <taxon>Streptomyces althioticus group</taxon>
    </lineage>
</organism>
<dbReference type="EMBL" id="CP109208">
    <property type="protein sequence ID" value="WUU58412.1"/>
    <property type="molecule type" value="Genomic_DNA"/>
</dbReference>
<name>A0ABZ1YJ65_9ACTN</name>
<evidence type="ECO:0008006" key="3">
    <source>
        <dbReference type="Google" id="ProtNLM"/>
    </source>
</evidence>
<keyword evidence="2" id="KW-0614">Plasmid</keyword>
<keyword evidence="1" id="KW-0812">Transmembrane</keyword>
<keyword evidence="1" id="KW-1133">Transmembrane helix</keyword>
<keyword evidence="1" id="KW-0472">Membrane</keyword>
<dbReference type="RefSeq" id="WP_266477922.1">
    <property type="nucleotide sequence ID" value="NZ_CP109208.1"/>
</dbReference>